<evidence type="ECO:0000256" key="6">
    <source>
        <dbReference type="ARBA" id="ARBA00036735"/>
    </source>
</evidence>
<evidence type="ECO:0000256" key="1">
    <source>
        <dbReference type="ARBA" id="ARBA00004613"/>
    </source>
</evidence>
<dbReference type="InParanoid" id="A0A165RP85"/>
<evidence type="ECO:0000256" key="5">
    <source>
        <dbReference type="ARBA" id="ARBA00023235"/>
    </source>
</evidence>
<dbReference type="Gene3D" id="3.30.429.10">
    <property type="entry name" value="Macrophage Migration Inhibitory Factor"/>
    <property type="match status" value="1"/>
</dbReference>
<keyword evidence="3" id="KW-0202">Cytokine</keyword>
<keyword evidence="14" id="KW-1185">Reference proteome</keyword>
<dbReference type="GO" id="GO:0004167">
    <property type="term" value="F:dopachrome isomerase activity"/>
    <property type="evidence" value="ECO:0007669"/>
    <property type="project" value="UniProtKB-EC"/>
</dbReference>
<sequence>MPSLVITTNVKVPDIRAFIVEFSKLAAETLGKPEQYISINYNYDENLSFHGTFDPAFLMVITSLDNINPASNEQYSKTFFGYFKENLGVPGERGYITFFDPGREYLGHKNTHFGTLFGGSS</sequence>
<reference evidence="13 14" key="1">
    <citation type="journal article" date="2016" name="Mol. Biol. Evol.">
        <title>Comparative Genomics of Early-Diverging Mushroom-Forming Fungi Provides Insights into the Origins of Lignocellulose Decay Capabilities.</title>
        <authorList>
            <person name="Nagy L.G."/>
            <person name="Riley R."/>
            <person name="Tritt A."/>
            <person name="Adam C."/>
            <person name="Daum C."/>
            <person name="Floudas D."/>
            <person name="Sun H."/>
            <person name="Yadav J.S."/>
            <person name="Pangilinan J."/>
            <person name="Larsson K.H."/>
            <person name="Matsuura K."/>
            <person name="Barry K."/>
            <person name="Labutti K."/>
            <person name="Kuo R."/>
            <person name="Ohm R.A."/>
            <person name="Bhattacharya S.S."/>
            <person name="Shirouzu T."/>
            <person name="Yoshinaga Y."/>
            <person name="Martin F.M."/>
            <person name="Grigoriev I.V."/>
            <person name="Hibbett D.S."/>
        </authorList>
    </citation>
    <scope>NUCLEOTIDE SEQUENCE [LARGE SCALE GENOMIC DNA]</scope>
    <source>
        <strain evidence="13 14">HHB14362 ss-1</strain>
    </source>
</reference>
<evidence type="ECO:0000256" key="9">
    <source>
        <dbReference type="ARBA" id="ARBA00039086"/>
    </source>
</evidence>
<dbReference type="OrthoDB" id="255819at2759"/>
<accession>A0A165RP85</accession>
<dbReference type="Pfam" id="PF01187">
    <property type="entry name" value="MIF"/>
    <property type="match status" value="1"/>
</dbReference>
<evidence type="ECO:0000256" key="10">
    <source>
        <dbReference type="ARBA" id="ARBA00041631"/>
    </source>
</evidence>
<dbReference type="InterPro" id="IPR014347">
    <property type="entry name" value="Tautomerase/MIF_sf"/>
</dbReference>
<evidence type="ECO:0000313" key="14">
    <source>
        <dbReference type="Proteomes" id="UP000076761"/>
    </source>
</evidence>
<keyword evidence="4" id="KW-0964">Secreted</keyword>
<dbReference type="SUPFAM" id="SSF55331">
    <property type="entry name" value="Tautomerase/MIF"/>
    <property type="match status" value="1"/>
</dbReference>
<dbReference type="Proteomes" id="UP000076761">
    <property type="component" value="Unassembled WGS sequence"/>
</dbReference>
<evidence type="ECO:0000256" key="8">
    <source>
        <dbReference type="ARBA" id="ARBA00038932"/>
    </source>
</evidence>
<comment type="similarity">
    <text evidence="2">Belongs to the MIF family.</text>
</comment>
<dbReference type="STRING" id="1314782.A0A165RP85"/>
<dbReference type="GO" id="GO:0050178">
    <property type="term" value="F:phenylpyruvate tautomerase activity"/>
    <property type="evidence" value="ECO:0007669"/>
    <property type="project" value="UniProtKB-EC"/>
</dbReference>
<keyword evidence="5" id="KW-0413">Isomerase</keyword>
<dbReference type="InterPro" id="IPR001398">
    <property type="entry name" value="Macrophage_inhib_fac"/>
</dbReference>
<dbReference type="EC" id="5.3.3.12" evidence="8"/>
<dbReference type="PANTHER" id="PTHR11954">
    <property type="entry name" value="D-DOPACHROME DECARBOXYLASE"/>
    <property type="match status" value="1"/>
</dbReference>
<evidence type="ECO:0000256" key="4">
    <source>
        <dbReference type="ARBA" id="ARBA00022525"/>
    </source>
</evidence>
<evidence type="ECO:0000256" key="12">
    <source>
        <dbReference type="ARBA" id="ARBA00042730"/>
    </source>
</evidence>
<evidence type="ECO:0000256" key="3">
    <source>
        <dbReference type="ARBA" id="ARBA00022514"/>
    </source>
</evidence>
<name>A0A165RP85_9AGAM</name>
<comment type="catalytic activity">
    <reaction evidence="7">
        <text>L-dopachrome = 5,6-dihydroxyindole-2-carboxylate</text>
        <dbReference type="Rhea" id="RHEA:13041"/>
        <dbReference type="ChEBI" id="CHEBI:16875"/>
        <dbReference type="ChEBI" id="CHEBI:57509"/>
        <dbReference type="EC" id="5.3.3.12"/>
    </reaction>
</comment>
<evidence type="ECO:0000256" key="7">
    <source>
        <dbReference type="ARBA" id="ARBA00036823"/>
    </source>
</evidence>
<dbReference type="GO" id="GO:0005615">
    <property type="term" value="C:extracellular space"/>
    <property type="evidence" value="ECO:0007669"/>
    <property type="project" value="UniProtKB-KW"/>
</dbReference>
<organism evidence="13 14">
    <name type="scientific">Neolentinus lepideus HHB14362 ss-1</name>
    <dbReference type="NCBI Taxonomy" id="1314782"/>
    <lineage>
        <taxon>Eukaryota</taxon>
        <taxon>Fungi</taxon>
        <taxon>Dikarya</taxon>
        <taxon>Basidiomycota</taxon>
        <taxon>Agaricomycotina</taxon>
        <taxon>Agaricomycetes</taxon>
        <taxon>Gloeophyllales</taxon>
        <taxon>Gloeophyllaceae</taxon>
        <taxon>Neolentinus</taxon>
    </lineage>
</organism>
<evidence type="ECO:0000256" key="2">
    <source>
        <dbReference type="ARBA" id="ARBA00005851"/>
    </source>
</evidence>
<evidence type="ECO:0000256" key="11">
    <source>
        <dbReference type="ARBA" id="ARBA00041912"/>
    </source>
</evidence>
<evidence type="ECO:0000313" key="13">
    <source>
        <dbReference type="EMBL" id="KZT24095.1"/>
    </source>
</evidence>
<comment type="subcellular location">
    <subcellularLocation>
        <location evidence="1">Secreted</location>
    </subcellularLocation>
</comment>
<gene>
    <name evidence="13" type="ORF">NEOLEDRAFT_1135642</name>
</gene>
<dbReference type="PANTHER" id="PTHR11954:SF6">
    <property type="entry name" value="MACROPHAGE MIGRATION INHIBITORY FACTOR"/>
    <property type="match status" value="1"/>
</dbReference>
<protein>
    <recommendedName>
        <fullName evidence="12">L-dopachrome isomerase</fullName>
        <ecNumber evidence="9">5.3.2.1</ecNumber>
        <ecNumber evidence="8">5.3.3.12</ecNumber>
    </recommendedName>
    <alternativeName>
        <fullName evidence="10">L-dopachrome tautomerase</fullName>
    </alternativeName>
    <alternativeName>
        <fullName evidence="11">Phenylpyruvate tautomerase</fullName>
    </alternativeName>
</protein>
<dbReference type="EMBL" id="KV425580">
    <property type="protein sequence ID" value="KZT24095.1"/>
    <property type="molecule type" value="Genomic_DNA"/>
</dbReference>
<proteinExistence type="inferred from homology"/>
<dbReference type="AlphaFoldDB" id="A0A165RP85"/>
<dbReference type="EC" id="5.3.2.1" evidence="9"/>
<comment type="catalytic activity">
    <reaction evidence="6">
        <text>3-phenylpyruvate = enol-phenylpyruvate</text>
        <dbReference type="Rhea" id="RHEA:17097"/>
        <dbReference type="ChEBI" id="CHEBI:16815"/>
        <dbReference type="ChEBI" id="CHEBI:18005"/>
        <dbReference type="EC" id="5.3.2.1"/>
    </reaction>
</comment>